<dbReference type="InterPro" id="IPR051763">
    <property type="entry name" value="Copper_Homeo_Regul"/>
</dbReference>
<evidence type="ECO:0000256" key="4">
    <source>
        <dbReference type="ARBA" id="ARBA00023008"/>
    </source>
</evidence>
<dbReference type="EMBL" id="BEXD01000758">
    <property type="protein sequence ID" value="GBB89962.1"/>
    <property type="molecule type" value="Genomic_DNA"/>
</dbReference>
<keyword evidence="11" id="KW-1185">Reference proteome</keyword>
<dbReference type="PANTHER" id="PTHR28088:SF5">
    <property type="entry name" value="TRANSCRIPTIONAL ACTIVATOR HAA1-RELATED"/>
    <property type="match status" value="1"/>
</dbReference>
<evidence type="ECO:0000256" key="5">
    <source>
        <dbReference type="ARBA" id="ARBA00023015"/>
    </source>
</evidence>
<dbReference type="SMART" id="SM00412">
    <property type="entry name" value="Cu_FIST"/>
    <property type="match status" value="1"/>
</dbReference>
<dbReference type="GO" id="GO:0000981">
    <property type="term" value="F:DNA-binding transcription factor activity, RNA polymerase II-specific"/>
    <property type="evidence" value="ECO:0007669"/>
    <property type="project" value="TreeGrafter"/>
</dbReference>
<evidence type="ECO:0000313" key="11">
    <source>
        <dbReference type="Proteomes" id="UP000247702"/>
    </source>
</evidence>
<dbReference type="GO" id="GO:0045944">
    <property type="term" value="P:positive regulation of transcription by RNA polymerase II"/>
    <property type="evidence" value="ECO:0007669"/>
    <property type="project" value="TreeGrafter"/>
</dbReference>
<dbReference type="Proteomes" id="UP000247702">
    <property type="component" value="Unassembled WGS sequence"/>
</dbReference>
<gene>
    <name evidence="10" type="ORF">RCL2_001629900</name>
    <name evidence="9" type="ORF">RclHR1_16800005</name>
</gene>
<dbReference type="AlphaFoldDB" id="A0A2Z6QML1"/>
<dbReference type="PRINTS" id="PR00617">
    <property type="entry name" value="COPPERFIST"/>
</dbReference>
<evidence type="ECO:0000256" key="1">
    <source>
        <dbReference type="ARBA" id="ARBA00004123"/>
    </source>
</evidence>
<reference evidence="10" key="2">
    <citation type="submission" date="2019-10" db="EMBL/GenBank/DDBJ databases">
        <title>Conservation and host-specific expression of non-tandemly repeated heterogenous ribosome RNA gene in arbuscular mycorrhizal fungi.</title>
        <authorList>
            <person name="Maeda T."/>
            <person name="Kobayashi Y."/>
            <person name="Nakagawa T."/>
            <person name="Ezawa T."/>
            <person name="Yamaguchi K."/>
            <person name="Bino T."/>
            <person name="Nishimoto Y."/>
            <person name="Shigenobu S."/>
            <person name="Kawaguchi M."/>
        </authorList>
    </citation>
    <scope>NUCLEOTIDE SEQUENCE</scope>
    <source>
        <strain evidence="10">HR1</strain>
    </source>
</reference>
<evidence type="ECO:0000256" key="3">
    <source>
        <dbReference type="ARBA" id="ARBA00022833"/>
    </source>
</evidence>
<dbReference type="FunFam" id="3.90.430.10:FF:000001">
    <property type="entry name" value="Copper fist DNA-binding protein"/>
    <property type="match status" value="1"/>
</dbReference>
<sequence length="377" mass="41664">MVFIDGVKYACATCIKGHRSTACQHSDRQLFVIKRKGRPITQCSHCRELRKTQKVHVKCNCNEKKKEESILSQPPQGILADDNYWPTSGSKTSVEALLNPCQCLTGAKCICCRVDSSNIQDSNQHFDNQLVTPDTLDMMNVPSINNNDSSYFPSSVSPAQTAIYTLPPISNLNQYQYIPGYESSVKDKSIIPQSRFMTSNNNGGGYSEHIMSSVAHKNVSSFTSVVPLEQGYSYNDKDDTDYKSRDQSGILGKEICRSTSTDLANIIYRPFQSCCSNMTDRNCCGGDNSTTMVPICRCGSGCKCSGCDTHAKRVNIGNSYNSLSSSCCSSYHEIIQPEHKKIRDDDGVLLCGCGCQKLDTECADCLKNLCEEYLLKS</sequence>
<dbReference type="Pfam" id="PF00649">
    <property type="entry name" value="Copper-fist"/>
    <property type="match status" value="1"/>
</dbReference>
<keyword evidence="3" id="KW-0862">Zinc</keyword>
<comment type="caution">
    <text evidence="9">The sequence shown here is derived from an EMBL/GenBank/DDBJ whole genome shotgun (WGS) entry which is preliminary data.</text>
</comment>
<protein>
    <submittedName>
        <fullName evidence="10">Copper-fist-domain-containing protein</fullName>
    </submittedName>
</protein>
<proteinExistence type="predicted"/>
<name>A0A2Z6QML1_9GLOM</name>
<keyword evidence="4" id="KW-0186">Copper</keyword>
<dbReference type="Proteomes" id="UP000615446">
    <property type="component" value="Unassembled WGS sequence"/>
</dbReference>
<dbReference type="InterPro" id="IPR036395">
    <property type="entry name" value="Cu_fist_DNA-bd_dom_sf"/>
</dbReference>
<dbReference type="STRING" id="94130.A0A2Z6QML1"/>
<dbReference type="Gene3D" id="3.90.430.10">
    <property type="entry name" value="Copper fist DNA-binding domain"/>
    <property type="match status" value="1"/>
</dbReference>
<evidence type="ECO:0000313" key="9">
    <source>
        <dbReference type="EMBL" id="GBB89962.1"/>
    </source>
</evidence>
<dbReference type="PANTHER" id="PTHR28088">
    <property type="entry name" value="TRANSCRIPTIONAL ACTIVATOR HAA1-RELATED"/>
    <property type="match status" value="1"/>
</dbReference>
<accession>A0A2Z6QML1</accession>
<dbReference type="SMART" id="SM01090">
    <property type="entry name" value="Copper-fist"/>
    <property type="match status" value="1"/>
</dbReference>
<evidence type="ECO:0000256" key="7">
    <source>
        <dbReference type="ARBA" id="ARBA00023242"/>
    </source>
</evidence>
<dbReference type="GO" id="GO:0005507">
    <property type="term" value="F:copper ion binding"/>
    <property type="evidence" value="ECO:0007669"/>
    <property type="project" value="InterPro"/>
</dbReference>
<evidence type="ECO:0000256" key="6">
    <source>
        <dbReference type="ARBA" id="ARBA00023163"/>
    </source>
</evidence>
<comment type="subcellular location">
    <subcellularLocation>
        <location evidence="1">Nucleus</location>
    </subcellularLocation>
</comment>
<dbReference type="PROSITE" id="PS01119">
    <property type="entry name" value="COPPER_FIST_1"/>
    <property type="match status" value="1"/>
</dbReference>
<dbReference type="GO" id="GO:0006878">
    <property type="term" value="P:intracellular copper ion homeostasis"/>
    <property type="evidence" value="ECO:0007669"/>
    <property type="project" value="TreeGrafter"/>
</dbReference>
<dbReference type="SUPFAM" id="SSF57879">
    <property type="entry name" value="Zinc domain conserved in yeast copper-regulated transcription factors"/>
    <property type="match status" value="1"/>
</dbReference>
<keyword evidence="7" id="KW-0539">Nucleus</keyword>
<dbReference type="GO" id="GO:0006879">
    <property type="term" value="P:intracellular iron ion homeostasis"/>
    <property type="evidence" value="ECO:0007669"/>
    <property type="project" value="TreeGrafter"/>
</dbReference>
<keyword evidence="2" id="KW-0479">Metal-binding</keyword>
<keyword evidence="5" id="KW-0805">Transcription regulation</keyword>
<evidence type="ECO:0000256" key="2">
    <source>
        <dbReference type="ARBA" id="ARBA00022723"/>
    </source>
</evidence>
<dbReference type="EMBL" id="BLAL01000187">
    <property type="protein sequence ID" value="GES89399.1"/>
    <property type="molecule type" value="Genomic_DNA"/>
</dbReference>
<dbReference type="PROSITE" id="PS50073">
    <property type="entry name" value="COPPER_FIST_2"/>
    <property type="match status" value="1"/>
</dbReference>
<reference evidence="9 11" key="1">
    <citation type="submission" date="2017-11" db="EMBL/GenBank/DDBJ databases">
        <title>The genome of Rhizophagus clarus HR1 reveals common genetic basis of auxotrophy among arbuscular mycorrhizal fungi.</title>
        <authorList>
            <person name="Kobayashi Y."/>
        </authorList>
    </citation>
    <scope>NUCLEOTIDE SEQUENCE [LARGE SCALE GENOMIC DNA]</scope>
    <source>
        <strain evidence="9 11">HR1</strain>
    </source>
</reference>
<dbReference type="InterPro" id="IPR001083">
    <property type="entry name" value="Cu_fist_DNA-bd_dom"/>
</dbReference>
<dbReference type="OrthoDB" id="5600085at2759"/>
<evidence type="ECO:0000259" key="8">
    <source>
        <dbReference type="PROSITE" id="PS50073"/>
    </source>
</evidence>
<dbReference type="GO" id="GO:0000978">
    <property type="term" value="F:RNA polymerase II cis-regulatory region sequence-specific DNA binding"/>
    <property type="evidence" value="ECO:0007669"/>
    <property type="project" value="TreeGrafter"/>
</dbReference>
<feature type="domain" description="Copper-fist" evidence="8">
    <location>
        <begin position="1"/>
        <end position="40"/>
    </location>
</feature>
<dbReference type="GO" id="GO:0005634">
    <property type="term" value="C:nucleus"/>
    <property type="evidence" value="ECO:0007669"/>
    <property type="project" value="UniProtKB-SubCell"/>
</dbReference>
<organism evidence="9 11">
    <name type="scientific">Rhizophagus clarus</name>
    <dbReference type="NCBI Taxonomy" id="94130"/>
    <lineage>
        <taxon>Eukaryota</taxon>
        <taxon>Fungi</taxon>
        <taxon>Fungi incertae sedis</taxon>
        <taxon>Mucoromycota</taxon>
        <taxon>Glomeromycotina</taxon>
        <taxon>Glomeromycetes</taxon>
        <taxon>Glomerales</taxon>
        <taxon>Glomeraceae</taxon>
        <taxon>Rhizophagus</taxon>
    </lineage>
</organism>
<evidence type="ECO:0000313" key="10">
    <source>
        <dbReference type="EMBL" id="GES89399.1"/>
    </source>
</evidence>
<keyword evidence="6" id="KW-0804">Transcription</keyword>